<evidence type="ECO:0000313" key="3">
    <source>
        <dbReference type="Proteomes" id="UP000235371"/>
    </source>
</evidence>
<evidence type="ECO:0000313" key="2">
    <source>
        <dbReference type="EMBL" id="PMD57363.1"/>
    </source>
</evidence>
<dbReference type="AlphaFoldDB" id="A0A2J6T366"/>
<feature type="transmembrane region" description="Helical" evidence="1">
    <location>
        <begin position="376"/>
        <end position="398"/>
    </location>
</feature>
<dbReference type="PANTHER" id="PTHR37540:SF9">
    <property type="entry name" value="ZN(2)-C6 FUNGAL-TYPE DOMAIN-CONTAINING PROTEIN"/>
    <property type="match status" value="1"/>
</dbReference>
<reference evidence="2 3" key="1">
    <citation type="submission" date="2016-04" db="EMBL/GenBank/DDBJ databases">
        <title>A degradative enzymes factory behind the ericoid mycorrhizal symbiosis.</title>
        <authorList>
            <consortium name="DOE Joint Genome Institute"/>
            <person name="Martino E."/>
            <person name="Morin E."/>
            <person name="Grelet G."/>
            <person name="Kuo A."/>
            <person name="Kohler A."/>
            <person name="Daghino S."/>
            <person name="Barry K."/>
            <person name="Choi C."/>
            <person name="Cichocki N."/>
            <person name="Clum A."/>
            <person name="Copeland A."/>
            <person name="Hainaut M."/>
            <person name="Haridas S."/>
            <person name="Labutti K."/>
            <person name="Lindquist E."/>
            <person name="Lipzen A."/>
            <person name="Khouja H.-R."/>
            <person name="Murat C."/>
            <person name="Ohm R."/>
            <person name="Olson A."/>
            <person name="Spatafora J."/>
            <person name="Veneault-Fourrey C."/>
            <person name="Henrissat B."/>
            <person name="Grigoriev I."/>
            <person name="Martin F."/>
            <person name="Perotto S."/>
        </authorList>
    </citation>
    <scope>NUCLEOTIDE SEQUENCE [LARGE SCALE GENOMIC DNA]</scope>
    <source>
        <strain evidence="2 3">E</strain>
    </source>
</reference>
<keyword evidence="1" id="KW-0812">Transmembrane</keyword>
<accession>A0A2J6T366</accession>
<name>A0A2J6T366_9HELO</name>
<dbReference type="OrthoDB" id="4158087at2759"/>
<dbReference type="Proteomes" id="UP000235371">
    <property type="component" value="Unassembled WGS sequence"/>
</dbReference>
<dbReference type="EMBL" id="KZ613847">
    <property type="protein sequence ID" value="PMD57363.1"/>
    <property type="molecule type" value="Genomic_DNA"/>
</dbReference>
<dbReference type="PANTHER" id="PTHR37540">
    <property type="entry name" value="TRANSCRIPTION FACTOR (ACR-2), PUTATIVE-RELATED-RELATED"/>
    <property type="match status" value="1"/>
</dbReference>
<gene>
    <name evidence="2" type="ORF">K444DRAFT_654337</name>
</gene>
<evidence type="ECO:0000256" key="1">
    <source>
        <dbReference type="SAM" id="Phobius"/>
    </source>
</evidence>
<organism evidence="2 3">
    <name type="scientific">Hyaloscypha bicolor E</name>
    <dbReference type="NCBI Taxonomy" id="1095630"/>
    <lineage>
        <taxon>Eukaryota</taxon>
        <taxon>Fungi</taxon>
        <taxon>Dikarya</taxon>
        <taxon>Ascomycota</taxon>
        <taxon>Pezizomycotina</taxon>
        <taxon>Leotiomycetes</taxon>
        <taxon>Helotiales</taxon>
        <taxon>Hyaloscyphaceae</taxon>
        <taxon>Hyaloscypha</taxon>
        <taxon>Hyaloscypha bicolor</taxon>
    </lineage>
</organism>
<dbReference type="Pfam" id="PF11951">
    <property type="entry name" value="Fungal_trans_2"/>
    <property type="match status" value="1"/>
</dbReference>
<proteinExistence type="predicted"/>
<sequence length="447" mass="51780">MEKTFKFVDSSAKVDRVTRKLMRSHVMKGKNAGKTVHRRSRFELSAGRTPCGDASFPNEEARKRNAEELGPVARNLGNVLRTFQFPVELSESSLKSIDQFFLFITEKMYPSQLGLSSNEYKYDWLLTTFIDEDASYCSLALMASTNAFFISGGISPPKALSYLSNTLSLVKRRMQGEEALSDSTLCMVMMLILQEQIRHEKASQIHYEGLRKMIKLRGGLSRLESCPTLLLKMSKMDILHALRYGKPVLFFRDRMSEVRSTLLSMGFNFYSDIQDILVDVISITTLFNNPPTRQTLDITTFLEIVISICCRLIRFRPLQSPKPECKREAAYHIGLITFMTTLFLQWDNRRIQEYDSISRRLREVLDEEFDAHDGDLLLWLLFIASLWFSTTSSHWLILRIRILTVQLDIDNWSRVRDSICKFPWINVLHEKTGRAVWDLVYHGPHRD</sequence>
<dbReference type="STRING" id="1095630.A0A2J6T366"/>
<dbReference type="InParanoid" id="A0A2J6T366"/>
<keyword evidence="1" id="KW-1133">Transmembrane helix</keyword>
<dbReference type="GeneID" id="36594015"/>
<dbReference type="RefSeq" id="XP_024734267.1">
    <property type="nucleotide sequence ID" value="XM_024885938.1"/>
</dbReference>
<keyword evidence="3" id="KW-1185">Reference proteome</keyword>
<keyword evidence="1" id="KW-0472">Membrane</keyword>
<dbReference type="InterPro" id="IPR021858">
    <property type="entry name" value="Fun_TF"/>
</dbReference>
<evidence type="ECO:0008006" key="4">
    <source>
        <dbReference type="Google" id="ProtNLM"/>
    </source>
</evidence>
<protein>
    <recommendedName>
        <fullName evidence="4">Transcription factor domain-containing protein</fullName>
    </recommendedName>
</protein>